<organism evidence="8 9">
    <name type="scientific">Balaenoptera physalus</name>
    <name type="common">Fin whale</name>
    <name type="synonym">Balaena physalus</name>
    <dbReference type="NCBI Taxonomy" id="9770"/>
    <lineage>
        <taxon>Eukaryota</taxon>
        <taxon>Metazoa</taxon>
        <taxon>Chordata</taxon>
        <taxon>Craniata</taxon>
        <taxon>Vertebrata</taxon>
        <taxon>Euteleostomi</taxon>
        <taxon>Mammalia</taxon>
        <taxon>Eutheria</taxon>
        <taxon>Laurasiatheria</taxon>
        <taxon>Artiodactyla</taxon>
        <taxon>Whippomorpha</taxon>
        <taxon>Cetacea</taxon>
        <taxon>Mysticeti</taxon>
        <taxon>Balaenopteridae</taxon>
        <taxon>Balaenoptera</taxon>
    </lineage>
</organism>
<gene>
    <name evidence="8" type="ORF">E2I00_012787</name>
</gene>
<evidence type="ECO:0000256" key="5">
    <source>
        <dbReference type="ARBA" id="ARBA00022989"/>
    </source>
</evidence>
<comment type="similarity">
    <text evidence="7">Belongs to the dicarboxylate/amino acid:cation symporter (DAACS) (TC 2.A.23) family.</text>
</comment>
<dbReference type="PANTHER" id="PTHR11958">
    <property type="entry name" value="SODIUM/DICARBOXYLATE SYMPORTER-RELATED"/>
    <property type="match status" value="1"/>
</dbReference>
<name>A0A643BVX3_BALPH</name>
<dbReference type="Gene3D" id="1.10.3860.10">
    <property type="entry name" value="Sodium:dicarboxylate symporter"/>
    <property type="match status" value="1"/>
</dbReference>
<dbReference type="EMBL" id="SGJD01004272">
    <property type="protein sequence ID" value="KAB0391735.1"/>
    <property type="molecule type" value="Genomic_DNA"/>
</dbReference>
<keyword evidence="9" id="KW-1185">Reference proteome</keyword>
<dbReference type="PRINTS" id="PR00173">
    <property type="entry name" value="EDTRNSPORT"/>
</dbReference>
<dbReference type="Proteomes" id="UP000437017">
    <property type="component" value="Unassembled WGS sequence"/>
</dbReference>
<dbReference type="InterPro" id="IPR036458">
    <property type="entry name" value="Na:dicarbo_symporter_sf"/>
</dbReference>
<dbReference type="GO" id="GO:0005886">
    <property type="term" value="C:plasma membrane"/>
    <property type="evidence" value="ECO:0007669"/>
    <property type="project" value="UniProtKB-SubCell"/>
</dbReference>
<evidence type="ECO:0000256" key="3">
    <source>
        <dbReference type="ARBA" id="ARBA00022475"/>
    </source>
</evidence>
<protein>
    <recommendedName>
        <fullName evidence="7">Amino acid transporter</fullName>
    </recommendedName>
</protein>
<dbReference type="InterPro" id="IPR050746">
    <property type="entry name" value="DAACS"/>
</dbReference>
<dbReference type="GO" id="GO:0015293">
    <property type="term" value="F:symporter activity"/>
    <property type="evidence" value="ECO:0007669"/>
    <property type="project" value="UniProtKB-UniRule"/>
</dbReference>
<proteinExistence type="inferred from homology"/>
<dbReference type="Pfam" id="PF00375">
    <property type="entry name" value="SDF"/>
    <property type="match status" value="1"/>
</dbReference>
<dbReference type="AlphaFoldDB" id="A0A643BVX3"/>
<comment type="caution">
    <text evidence="8">The sequence shown here is derived from an EMBL/GenBank/DDBJ whole genome shotgun (WGS) entry which is preliminary data.</text>
</comment>
<evidence type="ECO:0000313" key="9">
    <source>
        <dbReference type="Proteomes" id="UP000437017"/>
    </source>
</evidence>
<dbReference type="PANTHER" id="PTHR11958:SF19">
    <property type="entry name" value="NEUTRAL AMINO ACID TRANSPORTER B(0)"/>
    <property type="match status" value="1"/>
</dbReference>
<keyword evidence="2 7" id="KW-0813">Transport</keyword>
<reference evidence="8 9" key="1">
    <citation type="journal article" date="2019" name="PLoS ONE">
        <title>Genomic analyses reveal an absence of contemporary introgressive admixture between fin whales and blue whales, despite known hybrids.</title>
        <authorList>
            <person name="Westbury M.V."/>
            <person name="Petersen B."/>
            <person name="Lorenzen E.D."/>
        </authorList>
    </citation>
    <scope>NUCLEOTIDE SEQUENCE [LARGE SCALE GENOMIC DNA]</scope>
    <source>
        <strain evidence="8">FinWhale-01</strain>
    </source>
</reference>
<evidence type="ECO:0000256" key="1">
    <source>
        <dbReference type="ARBA" id="ARBA00004651"/>
    </source>
</evidence>
<keyword evidence="3" id="KW-1003">Cell membrane</keyword>
<accession>A0A643BVX3</accession>
<evidence type="ECO:0000256" key="4">
    <source>
        <dbReference type="ARBA" id="ARBA00022692"/>
    </source>
</evidence>
<keyword evidence="6" id="KW-0472">Membrane</keyword>
<evidence type="ECO:0000256" key="7">
    <source>
        <dbReference type="RuleBase" id="RU361216"/>
    </source>
</evidence>
<evidence type="ECO:0000256" key="2">
    <source>
        <dbReference type="ARBA" id="ARBA00022448"/>
    </source>
</evidence>
<dbReference type="InterPro" id="IPR001991">
    <property type="entry name" value="Na-dicarboxylate_symporter"/>
</dbReference>
<dbReference type="SUPFAM" id="SSF118215">
    <property type="entry name" value="Proton glutamate symport protein"/>
    <property type="match status" value="1"/>
</dbReference>
<sequence length="154" mass="15955">MDGAALFQCVAAVFIAQLNQRSLDFVKIITILVTATASSVGAAGIPAGGVLTLAIILEAVSLPVHDISLILAVDWLVDRSCTVLNVEGDAFGAGLLQSYVDRTESHSSVPELIQVKSEVPLAAQPVLTEEGSPLLKRCPGPAGAADTCEKESVM</sequence>
<comment type="subcellular location">
    <subcellularLocation>
        <location evidence="1">Cell membrane</location>
        <topology evidence="1">Multi-pass membrane protein</topology>
    </subcellularLocation>
    <subcellularLocation>
        <location evidence="7">Membrane</location>
        <topology evidence="7">Multi-pass membrane protein</topology>
    </subcellularLocation>
</comment>
<evidence type="ECO:0000313" key="8">
    <source>
        <dbReference type="EMBL" id="KAB0391735.1"/>
    </source>
</evidence>
<dbReference type="GO" id="GO:0140009">
    <property type="term" value="P:L-aspartate import across plasma membrane"/>
    <property type="evidence" value="ECO:0007669"/>
    <property type="project" value="TreeGrafter"/>
</dbReference>
<keyword evidence="4" id="KW-0812">Transmembrane</keyword>
<keyword evidence="7" id="KW-0769">Symport</keyword>
<keyword evidence="5" id="KW-1133">Transmembrane helix</keyword>
<dbReference type="GO" id="GO:0015183">
    <property type="term" value="F:L-aspartate transmembrane transporter activity"/>
    <property type="evidence" value="ECO:0007669"/>
    <property type="project" value="TreeGrafter"/>
</dbReference>
<dbReference type="OrthoDB" id="5877963at2759"/>
<evidence type="ECO:0000256" key="6">
    <source>
        <dbReference type="ARBA" id="ARBA00023136"/>
    </source>
</evidence>
<dbReference type="GO" id="GO:0015175">
    <property type="term" value="F:neutral L-amino acid transmembrane transporter activity"/>
    <property type="evidence" value="ECO:0007669"/>
    <property type="project" value="TreeGrafter"/>
</dbReference>